<feature type="region of interest" description="Disordered" evidence="3">
    <location>
        <begin position="24"/>
        <end position="64"/>
    </location>
</feature>
<gene>
    <name evidence="4" type="ORF">N7452_007455</name>
</gene>
<accession>A0A9W9UET8</accession>
<comment type="caution">
    <text evidence="4">The sequence shown here is derived from an EMBL/GenBank/DDBJ whole genome shotgun (WGS) entry which is preliminary data.</text>
</comment>
<dbReference type="Proteomes" id="UP001147695">
    <property type="component" value="Unassembled WGS sequence"/>
</dbReference>
<reference evidence="4" key="1">
    <citation type="submission" date="2022-12" db="EMBL/GenBank/DDBJ databases">
        <authorList>
            <person name="Petersen C."/>
        </authorList>
    </citation>
    <scope>NUCLEOTIDE SEQUENCE</scope>
    <source>
        <strain evidence="4">IBT 35673</strain>
    </source>
</reference>
<keyword evidence="2" id="KW-0677">Repeat</keyword>
<evidence type="ECO:0000256" key="2">
    <source>
        <dbReference type="ARBA" id="ARBA00022737"/>
    </source>
</evidence>
<dbReference type="PANTHER" id="PTHR44472">
    <property type="entry name" value="DDB1- AND CUL4-ASSOCIATED FACTOR 4-RELATED"/>
    <property type="match status" value="1"/>
</dbReference>
<evidence type="ECO:0000256" key="3">
    <source>
        <dbReference type="SAM" id="MobiDB-lite"/>
    </source>
</evidence>
<evidence type="ECO:0000313" key="4">
    <source>
        <dbReference type="EMBL" id="KAJ5335052.1"/>
    </source>
</evidence>
<proteinExistence type="predicted"/>
<feature type="region of interest" description="Disordered" evidence="3">
    <location>
        <begin position="420"/>
        <end position="447"/>
    </location>
</feature>
<sequence length="462" mass="51447">MAPELPGFYYDEVKRKYFKIQANHQASQQAKYTQDDVKRRKLDTAESQRAAAMNDRQTKERVRRSRLLTSSSNRLLEELGSLSLSHDDMLSRRGIQCASEMSRKTLYDYGQTAPMHSIFDVHRDSRYVANFSKGSHVSVCYPVEDEHSRWQYSPESQVYYWQTPFLDPCCSSISPTGHALTGLFDHQGSELRIFQIPPPDDGGKYLRPECPTVHLLSIGNNLPRVATPLSTGTVPIFAIGLQSGLNLLTPSPDGWTDLRPLGTSPTRTNRSARRNKSESTSDTDVWAAEFLTPNTIAAGGKGKSVFLADARTSADGAVACKYGALVTDIKAIDEHRIVVGGTGRSRGPNRADVEHVVTYDLRYKKESNGKTVPYRQYPGLNFAPPWPRFDVCPELGLLATVNRAKRPCFMSLTTGQIVETPAGESDQTGKVKFDRGHDDPQWRGPRSHSLLVSTQGAIHEWS</sequence>
<feature type="compositionally biased region" description="Basic and acidic residues" evidence="3">
    <location>
        <begin position="33"/>
        <end position="46"/>
    </location>
</feature>
<feature type="region of interest" description="Disordered" evidence="3">
    <location>
        <begin position="254"/>
        <end position="283"/>
    </location>
</feature>
<dbReference type="PANTHER" id="PTHR44472:SF1">
    <property type="entry name" value="DDB1 AND CUL4 ASSOCIATED FACTOR 4"/>
    <property type="match status" value="1"/>
</dbReference>
<keyword evidence="1" id="KW-0853">WD repeat</keyword>
<evidence type="ECO:0000256" key="1">
    <source>
        <dbReference type="ARBA" id="ARBA00022574"/>
    </source>
</evidence>
<dbReference type="AlphaFoldDB" id="A0A9W9UET8"/>
<protein>
    <submittedName>
        <fullName evidence="4">Uncharacterized protein</fullName>
    </submittedName>
</protein>
<feature type="compositionally biased region" description="Basic and acidic residues" evidence="3">
    <location>
        <begin position="427"/>
        <end position="441"/>
    </location>
</feature>
<organism evidence="4 5">
    <name type="scientific">Penicillium brevicompactum</name>
    <dbReference type="NCBI Taxonomy" id="5074"/>
    <lineage>
        <taxon>Eukaryota</taxon>
        <taxon>Fungi</taxon>
        <taxon>Dikarya</taxon>
        <taxon>Ascomycota</taxon>
        <taxon>Pezizomycotina</taxon>
        <taxon>Eurotiomycetes</taxon>
        <taxon>Eurotiomycetidae</taxon>
        <taxon>Eurotiales</taxon>
        <taxon>Aspergillaceae</taxon>
        <taxon>Penicillium</taxon>
    </lineage>
</organism>
<dbReference type="InterPro" id="IPR052254">
    <property type="entry name" value="CUL4-DDB1_E3_ligase_receptor"/>
</dbReference>
<name>A0A9W9UET8_PENBR</name>
<evidence type="ECO:0000313" key="5">
    <source>
        <dbReference type="Proteomes" id="UP001147695"/>
    </source>
</evidence>
<dbReference type="EMBL" id="JAPZBQ010000004">
    <property type="protein sequence ID" value="KAJ5335052.1"/>
    <property type="molecule type" value="Genomic_DNA"/>
</dbReference>
<reference evidence="4" key="2">
    <citation type="journal article" date="2023" name="IMA Fungus">
        <title>Comparative genomic study of the Penicillium genus elucidates a diverse pangenome and 15 lateral gene transfer events.</title>
        <authorList>
            <person name="Petersen C."/>
            <person name="Sorensen T."/>
            <person name="Nielsen M.R."/>
            <person name="Sondergaard T.E."/>
            <person name="Sorensen J.L."/>
            <person name="Fitzpatrick D.A."/>
            <person name="Frisvad J.C."/>
            <person name="Nielsen K.L."/>
        </authorList>
    </citation>
    <scope>NUCLEOTIDE SEQUENCE</scope>
    <source>
        <strain evidence="4">IBT 35673</strain>
    </source>
</reference>
<dbReference type="GO" id="GO:0080008">
    <property type="term" value="C:Cul4-RING E3 ubiquitin ligase complex"/>
    <property type="evidence" value="ECO:0007669"/>
    <property type="project" value="TreeGrafter"/>
</dbReference>